<protein>
    <recommendedName>
        <fullName evidence="2">Gag-Pol polyprotein</fullName>
    </recommendedName>
</protein>
<dbReference type="EMBL" id="BKCJ011466301">
    <property type="protein sequence ID" value="GFD36032.1"/>
    <property type="molecule type" value="Genomic_DNA"/>
</dbReference>
<evidence type="ECO:0008006" key="2">
    <source>
        <dbReference type="Google" id="ProtNLM"/>
    </source>
</evidence>
<organism evidence="1">
    <name type="scientific">Tanacetum cinerariifolium</name>
    <name type="common">Dalmatian daisy</name>
    <name type="synonym">Chrysanthemum cinerariifolium</name>
    <dbReference type="NCBI Taxonomy" id="118510"/>
    <lineage>
        <taxon>Eukaryota</taxon>
        <taxon>Viridiplantae</taxon>
        <taxon>Streptophyta</taxon>
        <taxon>Embryophyta</taxon>
        <taxon>Tracheophyta</taxon>
        <taxon>Spermatophyta</taxon>
        <taxon>Magnoliopsida</taxon>
        <taxon>eudicotyledons</taxon>
        <taxon>Gunneridae</taxon>
        <taxon>Pentapetalae</taxon>
        <taxon>asterids</taxon>
        <taxon>campanulids</taxon>
        <taxon>Asterales</taxon>
        <taxon>Asteraceae</taxon>
        <taxon>Asteroideae</taxon>
        <taxon>Anthemideae</taxon>
        <taxon>Anthemidinae</taxon>
        <taxon>Tanacetum</taxon>
    </lineage>
</organism>
<comment type="caution">
    <text evidence="1">The sequence shown here is derived from an EMBL/GenBank/DDBJ whole genome shotgun (WGS) entry which is preliminary data.</text>
</comment>
<accession>A0A699VK81</accession>
<dbReference type="AlphaFoldDB" id="A0A699VK81"/>
<name>A0A699VK81_TANCI</name>
<reference evidence="1" key="1">
    <citation type="journal article" date="2019" name="Sci. Rep.">
        <title>Draft genome of Tanacetum cinerariifolium, the natural source of mosquito coil.</title>
        <authorList>
            <person name="Yamashiro T."/>
            <person name="Shiraishi A."/>
            <person name="Satake H."/>
            <person name="Nakayama K."/>
        </authorList>
    </citation>
    <scope>NUCLEOTIDE SEQUENCE</scope>
</reference>
<gene>
    <name evidence="1" type="ORF">Tci_908001</name>
</gene>
<feature type="non-terminal residue" evidence="1">
    <location>
        <position position="94"/>
    </location>
</feature>
<sequence length="94" mass="10963">MLKEVPGIDNDIYSTVDACLNACEIWKAIERLKQGESINVQDLETNLFWEFGKFTSLDGESLESYYSMFYKLMNELTRNQCKVTNHQVNVQFLL</sequence>
<proteinExistence type="predicted"/>
<evidence type="ECO:0000313" key="1">
    <source>
        <dbReference type="EMBL" id="GFD36032.1"/>
    </source>
</evidence>